<reference evidence="1 2" key="1">
    <citation type="journal article" date="2018" name="Environ. Microbiol.">
        <title>Isolation and genomic characterization of Novimethylophilus kurashikiensis gen. nov. sp. nov., a new lanthanide-dependent methylotrophic species of Methylophilaceae.</title>
        <authorList>
            <person name="Lv H."/>
            <person name="Sahin N."/>
            <person name="Tani A."/>
        </authorList>
    </citation>
    <scope>NUCLEOTIDE SEQUENCE [LARGE SCALE GENOMIC DNA]</scope>
    <source>
        <strain evidence="1 2">La2-4</strain>
    </source>
</reference>
<dbReference type="InterPro" id="IPR010982">
    <property type="entry name" value="Lambda_DNA-bd_dom_sf"/>
</dbReference>
<gene>
    <name evidence="1" type="ORF">NMK_1975</name>
</gene>
<sequence>MSQFDKYTTAEYVEGLRVFLNIKKQGFQREAGLVRDPGTKRKGRLPSYPQEAIKLLEDEVNKKAALCESATTTFGERFRIARDYLGYNDSQVARQLGVSRELVRRWGENIHRPSCVPELAELLQVPLDWLEYGGEEYLPANSHIGVRVGEENLLWREQLFGMTLDVVAELPDDVDVPQAQAYIEDAVFTRYDLAHAARRAGGRWQTVGATLLFSPWIPIKEHGLMRRYWSDEVEAIISEELDLNQTVLAAWEAVKARCEALGLSSEQYPKLISLHKRIEKERTRAETFGVDLNDMIAASVEAYSQHH</sequence>
<dbReference type="GO" id="GO:0003677">
    <property type="term" value="F:DNA binding"/>
    <property type="evidence" value="ECO:0007669"/>
    <property type="project" value="InterPro"/>
</dbReference>
<dbReference type="CDD" id="cd00093">
    <property type="entry name" value="HTH_XRE"/>
    <property type="match status" value="1"/>
</dbReference>
<dbReference type="Gene3D" id="1.10.260.40">
    <property type="entry name" value="lambda repressor-like DNA-binding domains"/>
    <property type="match status" value="1"/>
</dbReference>
<evidence type="ECO:0000313" key="2">
    <source>
        <dbReference type="Proteomes" id="UP000245081"/>
    </source>
</evidence>
<dbReference type="EMBL" id="BDOQ01000007">
    <property type="protein sequence ID" value="GBG14376.1"/>
    <property type="molecule type" value="Genomic_DNA"/>
</dbReference>
<keyword evidence="2" id="KW-1185">Reference proteome</keyword>
<dbReference type="SUPFAM" id="SSF47413">
    <property type="entry name" value="lambda repressor-like DNA-binding domains"/>
    <property type="match status" value="1"/>
</dbReference>
<dbReference type="AlphaFoldDB" id="A0A2R5F829"/>
<dbReference type="RefSeq" id="WP_109015568.1">
    <property type="nucleotide sequence ID" value="NZ_BDOQ01000007.1"/>
</dbReference>
<dbReference type="OrthoDB" id="8908960at2"/>
<dbReference type="InterPro" id="IPR001387">
    <property type="entry name" value="Cro/C1-type_HTH"/>
</dbReference>
<organism evidence="1 2">
    <name type="scientific">Novimethylophilus kurashikiensis</name>
    <dbReference type="NCBI Taxonomy" id="1825523"/>
    <lineage>
        <taxon>Bacteria</taxon>
        <taxon>Pseudomonadati</taxon>
        <taxon>Pseudomonadota</taxon>
        <taxon>Betaproteobacteria</taxon>
        <taxon>Nitrosomonadales</taxon>
        <taxon>Methylophilaceae</taxon>
        <taxon>Novimethylophilus</taxon>
    </lineage>
</organism>
<protein>
    <submittedName>
        <fullName evidence="1">Diguanylate phosphodiesterase</fullName>
    </submittedName>
</protein>
<proteinExistence type="predicted"/>
<comment type="caution">
    <text evidence="1">The sequence shown here is derived from an EMBL/GenBank/DDBJ whole genome shotgun (WGS) entry which is preliminary data.</text>
</comment>
<evidence type="ECO:0000313" key="1">
    <source>
        <dbReference type="EMBL" id="GBG14376.1"/>
    </source>
</evidence>
<name>A0A2R5F829_9PROT</name>
<accession>A0A2R5F829</accession>
<dbReference type="Proteomes" id="UP000245081">
    <property type="component" value="Unassembled WGS sequence"/>
</dbReference>